<name>A0A7W7IP93_9CAUL</name>
<dbReference type="AlphaFoldDB" id="A0A7W7IP93"/>
<gene>
    <name evidence="1" type="ORF">HNP32_001748</name>
</gene>
<evidence type="ECO:0000313" key="2">
    <source>
        <dbReference type="Proteomes" id="UP000539957"/>
    </source>
</evidence>
<sequence length="147" mass="15934">MPNAILTKHDGTITSIPADSVVAILATALDAPNEQKPMLRSVVMSTFRGLTGDFLQHTADDAATEIEKARAAKRGGKKRPPEPKDWLMLDCGDDVTRLLPGSVPGYETISEERLRIYWGRPNGDAVPLDVNNTPENLARLDADIEGA</sequence>
<keyword evidence="2" id="KW-1185">Reference proteome</keyword>
<dbReference type="EMBL" id="JACHKY010000002">
    <property type="protein sequence ID" value="MBB4798024.1"/>
    <property type="molecule type" value="Genomic_DNA"/>
</dbReference>
<dbReference type="RefSeq" id="WP_184269043.1">
    <property type="nucleotide sequence ID" value="NZ_JACHKY010000002.1"/>
</dbReference>
<evidence type="ECO:0000313" key="1">
    <source>
        <dbReference type="EMBL" id="MBB4798024.1"/>
    </source>
</evidence>
<accession>A0A7W7IP93</accession>
<dbReference type="Proteomes" id="UP000539957">
    <property type="component" value="Unassembled WGS sequence"/>
</dbReference>
<organism evidence="1 2">
    <name type="scientific">Brevundimonas bullata</name>
    <dbReference type="NCBI Taxonomy" id="13160"/>
    <lineage>
        <taxon>Bacteria</taxon>
        <taxon>Pseudomonadati</taxon>
        <taxon>Pseudomonadota</taxon>
        <taxon>Alphaproteobacteria</taxon>
        <taxon>Caulobacterales</taxon>
        <taxon>Caulobacteraceae</taxon>
        <taxon>Brevundimonas</taxon>
    </lineage>
</organism>
<protein>
    <submittedName>
        <fullName evidence="1">Uncharacterized protein</fullName>
    </submittedName>
</protein>
<comment type="caution">
    <text evidence="1">The sequence shown here is derived from an EMBL/GenBank/DDBJ whole genome shotgun (WGS) entry which is preliminary data.</text>
</comment>
<reference evidence="1 2" key="1">
    <citation type="submission" date="2020-08" db="EMBL/GenBank/DDBJ databases">
        <title>Functional genomics of gut bacteria from endangered species of beetles.</title>
        <authorList>
            <person name="Carlos-Shanley C."/>
        </authorList>
    </citation>
    <scope>NUCLEOTIDE SEQUENCE [LARGE SCALE GENOMIC DNA]</scope>
    <source>
        <strain evidence="1 2">S00123</strain>
    </source>
</reference>
<proteinExistence type="predicted"/>